<protein>
    <recommendedName>
        <fullName evidence="1">Ketosynthase family 3 (KS3) domain-containing protein</fullName>
    </recommendedName>
</protein>
<proteinExistence type="predicted"/>
<dbReference type="InterPro" id="IPR050091">
    <property type="entry name" value="PKS_NRPS_Biosynth_Enz"/>
</dbReference>
<name>A0ABR4B2U0_9LECA</name>
<dbReference type="Gene3D" id="3.40.47.10">
    <property type="match status" value="1"/>
</dbReference>
<dbReference type="Pfam" id="PF00109">
    <property type="entry name" value="ketoacyl-synt"/>
    <property type="match status" value="1"/>
</dbReference>
<comment type="caution">
    <text evidence="2">The sequence shown here is derived from an EMBL/GenBank/DDBJ whole genome shotgun (WGS) entry which is preliminary data.</text>
</comment>
<accession>A0ABR4B2U0</accession>
<dbReference type="EMBL" id="JBHFEH010000052">
    <property type="protein sequence ID" value="KAL2050093.1"/>
    <property type="molecule type" value="Genomic_DNA"/>
</dbReference>
<feature type="domain" description="Ketosynthase family 3 (KS3)" evidence="1">
    <location>
        <begin position="1"/>
        <end position="119"/>
    </location>
</feature>
<dbReference type="PANTHER" id="PTHR43775:SF29">
    <property type="entry name" value="ASPERFURANONE POLYKETIDE SYNTHASE AFOG-RELATED"/>
    <property type="match status" value="1"/>
</dbReference>
<dbReference type="PROSITE" id="PS52004">
    <property type="entry name" value="KS3_2"/>
    <property type="match status" value="1"/>
</dbReference>
<dbReference type="InterPro" id="IPR020841">
    <property type="entry name" value="PKS_Beta-ketoAc_synthase_dom"/>
</dbReference>
<dbReference type="Proteomes" id="UP001590951">
    <property type="component" value="Unassembled WGS sequence"/>
</dbReference>
<dbReference type="PANTHER" id="PTHR43775">
    <property type="entry name" value="FATTY ACID SYNTHASE"/>
    <property type="match status" value="1"/>
</dbReference>
<dbReference type="InterPro" id="IPR014030">
    <property type="entry name" value="Ketoacyl_synth_N"/>
</dbReference>
<evidence type="ECO:0000313" key="2">
    <source>
        <dbReference type="EMBL" id="KAL2050093.1"/>
    </source>
</evidence>
<gene>
    <name evidence="2" type="ORF">ABVK25_009596</name>
</gene>
<sequence>MIGSIFKEGHFLKGDLAASDAPFFPIPRAEAVSMDPQQRGLLEESYQALENSGIILKDAAGSKTGVFVGTFAKDYDALFSRDPEFQPKYQASGTGSAMLTNRLSWFYDFKGPSIPLDTA</sequence>
<keyword evidence="3" id="KW-1185">Reference proteome</keyword>
<reference evidence="2 3" key="1">
    <citation type="submission" date="2024-09" db="EMBL/GenBank/DDBJ databases">
        <title>Rethinking Asexuality: The Enigmatic Case of Functional Sexual Genes in Lepraria (Stereocaulaceae).</title>
        <authorList>
            <person name="Doellman M."/>
            <person name="Sun Y."/>
            <person name="Barcenas-Pena A."/>
            <person name="Lumbsch H.T."/>
            <person name="Grewe F."/>
        </authorList>
    </citation>
    <scope>NUCLEOTIDE SEQUENCE [LARGE SCALE GENOMIC DNA]</scope>
    <source>
        <strain evidence="2 3">Grewe 0041</strain>
    </source>
</reference>
<organism evidence="2 3">
    <name type="scientific">Lepraria finkii</name>
    <dbReference type="NCBI Taxonomy" id="1340010"/>
    <lineage>
        <taxon>Eukaryota</taxon>
        <taxon>Fungi</taxon>
        <taxon>Dikarya</taxon>
        <taxon>Ascomycota</taxon>
        <taxon>Pezizomycotina</taxon>
        <taxon>Lecanoromycetes</taxon>
        <taxon>OSLEUM clade</taxon>
        <taxon>Lecanoromycetidae</taxon>
        <taxon>Lecanorales</taxon>
        <taxon>Lecanorineae</taxon>
        <taxon>Stereocaulaceae</taxon>
        <taxon>Lepraria</taxon>
    </lineage>
</organism>
<evidence type="ECO:0000259" key="1">
    <source>
        <dbReference type="PROSITE" id="PS52004"/>
    </source>
</evidence>
<dbReference type="InterPro" id="IPR016039">
    <property type="entry name" value="Thiolase-like"/>
</dbReference>
<dbReference type="SUPFAM" id="SSF53901">
    <property type="entry name" value="Thiolase-like"/>
    <property type="match status" value="1"/>
</dbReference>
<evidence type="ECO:0000313" key="3">
    <source>
        <dbReference type="Proteomes" id="UP001590951"/>
    </source>
</evidence>